<keyword evidence="5 7" id="KW-0378">Hydrolase</keyword>
<proteinExistence type="inferred from homology"/>
<feature type="active site" description="Nucleophile" evidence="6 7">
    <location>
        <position position="156"/>
    </location>
</feature>
<accession>A0A131YL28</accession>
<dbReference type="Pfam" id="PF07722">
    <property type="entry name" value="Peptidase_C26"/>
    <property type="match status" value="1"/>
</dbReference>
<dbReference type="PROSITE" id="PS51275">
    <property type="entry name" value="PEPTIDASE_C26_GGH"/>
    <property type="match status" value="1"/>
</dbReference>
<evidence type="ECO:0000256" key="5">
    <source>
        <dbReference type="ARBA" id="ARBA00022801"/>
    </source>
</evidence>
<comment type="subcellular location">
    <subcellularLocation>
        <location evidence="1">Secreted</location>
        <location evidence="1">Extracellular space</location>
    </subcellularLocation>
</comment>
<dbReference type="PROSITE" id="PS51273">
    <property type="entry name" value="GATASE_TYPE_1"/>
    <property type="match status" value="1"/>
</dbReference>
<dbReference type="GO" id="GO:0046900">
    <property type="term" value="P:tetrahydrofolylpolyglutamate metabolic process"/>
    <property type="evidence" value="ECO:0007669"/>
    <property type="project" value="TreeGrafter"/>
</dbReference>
<dbReference type="SUPFAM" id="SSF52317">
    <property type="entry name" value="Class I glutamine amidotransferase-like"/>
    <property type="match status" value="1"/>
</dbReference>
<dbReference type="PANTHER" id="PTHR11315:SF0">
    <property type="entry name" value="FOLATE GAMMA-GLUTAMYL HYDROLASE"/>
    <property type="match status" value="1"/>
</dbReference>
<evidence type="ECO:0000256" key="6">
    <source>
        <dbReference type="PIRSR" id="PIRSR615527-1"/>
    </source>
</evidence>
<name>A0A131YL28_RHIAP</name>
<organism evidence="8">
    <name type="scientific">Rhipicephalus appendiculatus</name>
    <name type="common">Brown ear tick</name>
    <dbReference type="NCBI Taxonomy" id="34631"/>
    <lineage>
        <taxon>Eukaryota</taxon>
        <taxon>Metazoa</taxon>
        <taxon>Ecdysozoa</taxon>
        <taxon>Arthropoda</taxon>
        <taxon>Chelicerata</taxon>
        <taxon>Arachnida</taxon>
        <taxon>Acari</taxon>
        <taxon>Parasitiformes</taxon>
        <taxon>Ixodida</taxon>
        <taxon>Ixodoidea</taxon>
        <taxon>Ixodidae</taxon>
        <taxon>Rhipicephalinae</taxon>
        <taxon>Rhipicephalus</taxon>
        <taxon>Rhipicephalus</taxon>
    </lineage>
</organism>
<dbReference type="InterPro" id="IPR011697">
    <property type="entry name" value="Peptidase_C26"/>
</dbReference>
<dbReference type="PANTHER" id="PTHR11315">
    <property type="entry name" value="PROTEASE FAMILY C26 GAMMA-GLUTAMYL HYDROLASE"/>
    <property type="match status" value="1"/>
</dbReference>
<dbReference type="GO" id="GO:0034722">
    <property type="term" value="F:gamma-glutamyl-peptidase activity"/>
    <property type="evidence" value="ECO:0007669"/>
    <property type="project" value="UniProtKB-UniRule"/>
</dbReference>
<dbReference type="FunFam" id="3.40.50.880:FF:000024">
    <property type="entry name" value="Folate gamma-glutamyl hydrolase"/>
    <property type="match status" value="1"/>
</dbReference>
<dbReference type="GO" id="GO:0005773">
    <property type="term" value="C:vacuole"/>
    <property type="evidence" value="ECO:0007669"/>
    <property type="project" value="TreeGrafter"/>
</dbReference>
<sequence>MATPPYLLQWGGLCVCRRYSLHAAGGSVSSANMQYVTLVVCFAAAVACSAATERPIIGIIAQHLNSRTFSPNRTNTYIAASYVKYIEASGGRVVPIFVDQTKGYYKKLFNSVNGVLIPGGGVDLDNSGYLEAAKIIFDLAIEANNHGTYFPLWGTCLGFEALSRLAIDKLVLRACQGHDLALPLNFTRGFRRSRMFSGLSRSLERALRTRPITYNSHGKCLTPQNFTTFGLDHFFRLTSTNVDPNGVTFISSMEAYSYPFYGVQFHPEKNNFEWTQRKDHVHIPHTKDAVLVSQYLGNFFLDEARKNNHSFASAAEELNALIYNYPVTYTQNKTAFTQMYIFSP</sequence>
<feature type="active site" evidence="7">
    <location>
        <position position="266"/>
    </location>
</feature>
<evidence type="ECO:0000256" key="2">
    <source>
        <dbReference type="ARBA" id="ARBA00011083"/>
    </source>
</evidence>
<comment type="catalytic activity">
    <reaction evidence="7">
        <text>(6S)-5,6,7,8-tetrahydrofolyl-(gamma-L-Glu)(n) + (n-1) H2O = (6S)-5,6,7,8-tetrahydrofolate + (n-1) L-glutamate</text>
        <dbReference type="Rhea" id="RHEA:56784"/>
        <dbReference type="Rhea" id="RHEA-COMP:14738"/>
        <dbReference type="ChEBI" id="CHEBI:15377"/>
        <dbReference type="ChEBI" id="CHEBI:29985"/>
        <dbReference type="ChEBI" id="CHEBI:57453"/>
        <dbReference type="ChEBI" id="CHEBI:141005"/>
        <dbReference type="EC" id="3.4.19.9"/>
    </reaction>
</comment>
<evidence type="ECO:0000313" key="8">
    <source>
        <dbReference type="EMBL" id="JAP80013.1"/>
    </source>
</evidence>
<evidence type="ECO:0000256" key="4">
    <source>
        <dbReference type="ARBA" id="ARBA00022729"/>
    </source>
</evidence>
<dbReference type="EMBL" id="GEDV01008544">
    <property type="protein sequence ID" value="JAP80013.1"/>
    <property type="molecule type" value="Transcribed_RNA"/>
</dbReference>
<dbReference type="EC" id="3.4.19.9" evidence="7"/>
<dbReference type="GO" id="GO:0005576">
    <property type="term" value="C:extracellular region"/>
    <property type="evidence" value="ECO:0007669"/>
    <property type="project" value="UniProtKB-SubCell"/>
</dbReference>
<dbReference type="InterPro" id="IPR015527">
    <property type="entry name" value="Pept_C26_g-glut_hydrolase"/>
</dbReference>
<comment type="similarity">
    <text evidence="2">Belongs to the peptidase C26 family.</text>
</comment>
<protein>
    <recommendedName>
        <fullName evidence="7">folate gamma-glutamyl hydrolase</fullName>
        <ecNumber evidence="7">3.4.19.9</ecNumber>
    </recommendedName>
</protein>
<evidence type="ECO:0000256" key="1">
    <source>
        <dbReference type="ARBA" id="ARBA00004239"/>
    </source>
</evidence>
<evidence type="ECO:0000256" key="3">
    <source>
        <dbReference type="ARBA" id="ARBA00022525"/>
    </source>
</evidence>
<evidence type="ECO:0000256" key="7">
    <source>
        <dbReference type="PROSITE-ProRule" id="PRU00607"/>
    </source>
</evidence>
<dbReference type="Gene3D" id="3.40.50.880">
    <property type="match status" value="1"/>
</dbReference>
<dbReference type="InterPro" id="IPR029062">
    <property type="entry name" value="Class_I_gatase-like"/>
</dbReference>
<feature type="active site" description="Proton donor" evidence="6">
    <location>
        <position position="266"/>
    </location>
</feature>
<dbReference type="AlphaFoldDB" id="A0A131YL28"/>
<keyword evidence="4" id="KW-0732">Signal</keyword>
<keyword evidence="3" id="KW-0964">Secreted</keyword>
<reference evidence="8" key="1">
    <citation type="journal article" date="2016" name="Ticks Tick Borne Dis.">
        <title>De novo assembly and annotation of the salivary gland transcriptome of Rhipicephalus appendiculatus male and female ticks during blood feeding.</title>
        <authorList>
            <person name="de Castro M.H."/>
            <person name="de Klerk D."/>
            <person name="Pienaar R."/>
            <person name="Latif A.A."/>
            <person name="Rees D.J."/>
            <person name="Mans B.J."/>
        </authorList>
    </citation>
    <scope>NUCLEOTIDE SEQUENCE</scope>
    <source>
        <tissue evidence="8">Salivary glands</tissue>
    </source>
</reference>